<proteinExistence type="predicted"/>
<dbReference type="AlphaFoldDB" id="A0A7T2S7K4"/>
<dbReference type="EMBL" id="CP065668">
    <property type="protein sequence ID" value="QPS10394.1"/>
    <property type="molecule type" value="Genomic_DNA"/>
</dbReference>
<protein>
    <submittedName>
        <fullName evidence="1">Uncharacterized protein</fullName>
    </submittedName>
</protein>
<sequence length="61" mass="6884">METDGLLTPSGVSEKLEISGEKLILDVMDTEYIKNEEKDEDILCVDLWSYIPDICSIDFNG</sequence>
<organism evidence="1">
    <name type="scientific">Delftia acidovorans</name>
    <name type="common">Pseudomonas acidovorans</name>
    <name type="synonym">Comamonas acidovorans</name>
    <dbReference type="NCBI Taxonomy" id="80866"/>
    <lineage>
        <taxon>Bacteria</taxon>
        <taxon>Pseudomonadati</taxon>
        <taxon>Pseudomonadota</taxon>
        <taxon>Betaproteobacteria</taxon>
        <taxon>Burkholderiales</taxon>
        <taxon>Comamonadaceae</taxon>
        <taxon>Delftia</taxon>
    </lineage>
</organism>
<dbReference type="RefSeq" id="WP_183018447.1">
    <property type="nucleotide sequence ID" value="NZ_CP065668.1"/>
</dbReference>
<dbReference type="Proteomes" id="UP000594778">
    <property type="component" value="Chromosome"/>
</dbReference>
<accession>A0A7T2S7K4</accession>
<gene>
    <name evidence="1" type="ORF">I6G66_10525</name>
</gene>
<name>A0A7T2S7K4_DELAC</name>
<reference evidence="1" key="1">
    <citation type="submission" date="2020-12" db="EMBL/GenBank/DDBJ databases">
        <title>FDA dAtabase for Regulatory Grade micrObial Sequences (FDA-ARGOS): Supporting development and validation of Infectious Disease Dx tests.</title>
        <authorList>
            <person name="Sproer C."/>
            <person name="Gronow S."/>
            <person name="Severitt S."/>
            <person name="Schroder I."/>
            <person name="Tallon L."/>
            <person name="Sadzewicz L."/>
            <person name="Zhao X."/>
            <person name="Boylan J."/>
            <person name="Ott S."/>
            <person name="Bowen H."/>
            <person name="Vavikolanu K."/>
            <person name="Mehta A."/>
            <person name="Aluvathingal J."/>
            <person name="Nadendla S."/>
            <person name="Lowell S."/>
            <person name="Myers T."/>
            <person name="Yan Y."/>
            <person name="Sichtig H."/>
        </authorList>
    </citation>
    <scope>NUCLEOTIDE SEQUENCE [LARGE SCALE GENOMIC DNA]</scope>
    <source>
        <strain evidence="1">FDAARGOS_909</strain>
    </source>
</reference>
<evidence type="ECO:0000313" key="1">
    <source>
        <dbReference type="EMBL" id="QPS10394.1"/>
    </source>
</evidence>